<dbReference type="InterPro" id="IPR045584">
    <property type="entry name" value="Pilin-like"/>
</dbReference>
<evidence type="ECO:0000256" key="4">
    <source>
        <dbReference type="ARBA" id="ARBA00022448"/>
    </source>
</evidence>
<evidence type="ECO:0000256" key="6">
    <source>
        <dbReference type="ARBA" id="ARBA00022692"/>
    </source>
</evidence>
<feature type="chain" id="PRO_5002416557" description="Trimeric autotransporter adhesin YadA-like C-terminal membrane anchor domain-containing protein" evidence="12">
    <location>
        <begin position="20"/>
        <end position="505"/>
    </location>
</feature>
<feature type="coiled-coil region" evidence="11">
    <location>
        <begin position="467"/>
        <end position="505"/>
    </location>
</feature>
<dbReference type="KEGG" id="sns:VC03_04405"/>
<dbReference type="Proteomes" id="UP000033103">
    <property type="component" value="Chromosome"/>
</dbReference>
<accession>A0A0E3ZBB8</accession>
<evidence type="ECO:0000256" key="8">
    <source>
        <dbReference type="ARBA" id="ARBA00022927"/>
    </source>
</evidence>
<dbReference type="RefSeq" id="WP_046328840.1">
    <property type="nucleotide sequence ID" value="NZ_CP011280.1"/>
</dbReference>
<keyword evidence="10" id="KW-0998">Cell outer membrane</keyword>
<evidence type="ECO:0000259" key="13">
    <source>
        <dbReference type="Pfam" id="PF03895"/>
    </source>
</evidence>
<evidence type="ECO:0000259" key="14">
    <source>
        <dbReference type="Pfam" id="PF05662"/>
    </source>
</evidence>
<keyword evidence="11" id="KW-0175">Coiled coil</keyword>
<dbReference type="PATRIC" id="fig|1069640.6.peg.870"/>
<keyword evidence="9" id="KW-0472">Membrane</keyword>
<keyword evidence="7 12" id="KW-0732">Signal</keyword>
<comment type="subcellular location">
    <subcellularLocation>
        <location evidence="2">Cell outer membrane</location>
    </subcellularLocation>
    <subcellularLocation>
        <location evidence="1">Cell surface</location>
    </subcellularLocation>
</comment>
<evidence type="ECO:0000256" key="5">
    <source>
        <dbReference type="ARBA" id="ARBA00022452"/>
    </source>
</evidence>
<proteinExistence type="inferred from homology"/>
<keyword evidence="8" id="KW-0653">Protein transport</keyword>
<evidence type="ECO:0000313" key="15">
    <source>
        <dbReference type="EMBL" id="AKC95735.1"/>
    </source>
</evidence>
<keyword evidence="4" id="KW-0813">Transport</keyword>
<gene>
    <name evidence="15" type="ORF">VC03_04405</name>
</gene>
<dbReference type="STRING" id="187101.VC03_04405"/>
<keyword evidence="16" id="KW-1185">Reference proteome</keyword>
<evidence type="ECO:0000256" key="12">
    <source>
        <dbReference type="SAM" id="SignalP"/>
    </source>
</evidence>
<evidence type="ECO:0000256" key="3">
    <source>
        <dbReference type="ARBA" id="ARBA00005848"/>
    </source>
</evidence>
<dbReference type="HOGENOM" id="CLU_539576_0_0_0"/>
<dbReference type="SUPFAM" id="SSF101967">
    <property type="entry name" value="Adhesin YadA, collagen-binding domain"/>
    <property type="match status" value="2"/>
</dbReference>
<feature type="domain" description="Trimeric autotransporter adhesin YadA-like stalk" evidence="14">
    <location>
        <begin position="345"/>
        <end position="376"/>
    </location>
</feature>
<keyword evidence="5" id="KW-1134">Transmembrane beta strand</keyword>
<dbReference type="InterPro" id="IPR005594">
    <property type="entry name" value="YadA_C"/>
</dbReference>
<dbReference type="Gene3D" id="2.150.10.10">
    <property type="entry name" value="Serralysin-like metalloprotease, C-terminal"/>
    <property type="match status" value="2"/>
</dbReference>
<dbReference type="GO" id="GO:0009279">
    <property type="term" value="C:cell outer membrane"/>
    <property type="evidence" value="ECO:0007669"/>
    <property type="project" value="UniProtKB-SubCell"/>
</dbReference>
<comment type="similarity">
    <text evidence="3">Belongs to the autotransporter-2 (AT-2) (TC 1.B.40) family.</text>
</comment>
<evidence type="ECO:0000313" key="16">
    <source>
        <dbReference type="Proteomes" id="UP000033103"/>
    </source>
</evidence>
<dbReference type="InterPro" id="IPR008635">
    <property type="entry name" value="Coiled_stalk_dom"/>
</dbReference>
<evidence type="ECO:0008006" key="17">
    <source>
        <dbReference type="Google" id="ProtNLM"/>
    </source>
</evidence>
<dbReference type="InterPro" id="IPR011049">
    <property type="entry name" value="Serralysin-like_metalloprot_C"/>
</dbReference>
<keyword evidence="6" id="KW-0812">Transmembrane</keyword>
<dbReference type="OrthoDB" id="84732at2"/>
<feature type="domain" description="Trimeric autotransporter adhesin YadA-like C-terminal membrane anchor" evidence="13">
    <location>
        <begin position="401"/>
        <end position="458"/>
    </location>
</feature>
<name>A0A0E3ZBB8_9FUSO</name>
<dbReference type="Pfam" id="PF03895">
    <property type="entry name" value="YadA_anchor"/>
    <property type="match status" value="1"/>
</dbReference>
<protein>
    <recommendedName>
        <fullName evidence="17">Trimeric autotransporter adhesin YadA-like C-terminal membrane anchor domain-containing protein</fullName>
    </recommendedName>
</protein>
<evidence type="ECO:0000256" key="2">
    <source>
        <dbReference type="ARBA" id="ARBA00004442"/>
    </source>
</evidence>
<dbReference type="Gene3D" id="3.30.1300.30">
    <property type="entry name" value="GSPII I/J protein-like"/>
    <property type="match status" value="1"/>
</dbReference>
<evidence type="ECO:0000256" key="10">
    <source>
        <dbReference type="ARBA" id="ARBA00023237"/>
    </source>
</evidence>
<dbReference type="EMBL" id="CP011280">
    <property type="protein sequence ID" value="AKC95735.1"/>
    <property type="molecule type" value="Genomic_DNA"/>
</dbReference>
<evidence type="ECO:0000256" key="7">
    <source>
        <dbReference type="ARBA" id="ARBA00022729"/>
    </source>
</evidence>
<evidence type="ECO:0000256" key="1">
    <source>
        <dbReference type="ARBA" id="ARBA00004241"/>
    </source>
</evidence>
<sequence length="505" mass="56247">MKNKIVLSILLILGIFSFADEEGKWKEAYNGENSYYFGENTWVDGNNAYSIGNDNYIYGNNNQVHGDKNKVGGENSRIDKNLVFGNNNEIYPDPVNKATREYKVFWAVELPSGQNVRGVRSIREGEKVKFNGSVDGAKLVWWNNDIEKTIKNNTIIFGRFIENDKTETKQEELHSKLSLLIDFTRDIVKESKKFLKSSDEEKEKILENVEEVVKRASNNHGKSESAMQSSINECEEILKRFTEEEPKQNDTPNVNITENKFKPDFIGNIIKGNDNLVIGQGNAVFGTNVHLGEKNKSSVNNNIILGSNITNTDVNNAIVIGNGSKAIENAVSIGNDTTTRQIKYVKAGTDDTDAVNVSQLKEYVKANSFSAENYYNKPEVDKKIDFVLGGVTNVVAMANLPQVSGDRKFNLAASYGYYGGSHAVAVGFSGTNDKQNFTYKLSGAVNSKGNLAFGIGAGVMLGSVNDKDKVIEQLKEENRKRDEKIDKQGQEIKELKEIVNKLIRK</sequence>
<organism evidence="15 16">
    <name type="scientific">Sneathia vaginalis</name>
    <dbReference type="NCBI Taxonomy" id="187101"/>
    <lineage>
        <taxon>Bacteria</taxon>
        <taxon>Fusobacteriati</taxon>
        <taxon>Fusobacteriota</taxon>
        <taxon>Fusobacteriia</taxon>
        <taxon>Fusobacteriales</taxon>
        <taxon>Leptotrichiaceae</taxon>
        <taxon>Sneathia</taxon>
    </lineage>
</organism>
<dbReference type="GO" id="GO:0015031">
    <property type="term" value="P:protein transport"/>
    <property type="evidence" value="ECO:0007669"/>
    <property type="project" value="UniProtKB-KW"/>
</dbReference>
<dbReference type="Pfam" id="PF05662">
    <property type="entry name" value="YadA_stalk"/>
    <property type="match status" value="1"/>
</dbReference>
<evidence type="ECO:0000256" key="11">
    <source>
        <dbReference type="SAM" id="Coils"/>
    </source>
</evidence>
<dbReference type="AlphaFoldDB" id="A0A0E3ZBB8"/>
<evidence type="ECO:0000256" key="9">
    <source>
        <dbReference type="ARBA" id="ARBA00023136"/>
    </source>
</evidence>
<feature type="signal peptide" evidence="12">
    <location>
        <begin position="1"/>
        <end position="19"/>
    </location>
</feature>
<dbReference type="GO" id="GO:0009986">
    <property type="term" value="C:cell surface"/>
    <property type="evidence" value="ECO:0007669"/>
    <property type="project" value="UniProtKB-SubCell"/>
</dbReference>
<dbReference type="SUPFAM" id="SSF54523">
    <property type="entry name" value="Pili subunits"/>
    <property type="match status" value="1"/>
</dbReference>
<reference evidence="15 16" key="1">
    <citation type="journal article" date="2012" name="BMC Genomics">
        <title>Genomic sequence analysis and characterization of Sneathia amnii sp. nov.</title>
        <authorList>
            <consortium name="Vaginal Microbiome Consortium (additional members)"/>
            <person name="Harwich M.D.Jr."/>
            <person name="Serrano M.G."/>
            <person name="Fettweis J.M."/>
            <person name="Alves J.M."/>
            <person name="Reimers M.A."/>
            <person name="Buck G.A."/>
            <person name="Jefferson K.K."/>
        </authorList>
    </citation>
    <scope>NUCLEOTIDE SEQUENCE [LARGE SCALE GENOMIC DNA]</scope>
    <source>
        <strain evidence="15 16">SN35</strain>
    </source>
</reference>